<feature type="domain" description="HTH lacI-type" evidence="5">
    <location>
        <begin position="2"/>
        <end position="56"/>
    </location>
</feature>
<evidence type="ECO:0000259" key="6">
    <source>
        <dbReference type="PROSITE" id="PS50943"/>
    </source>
</evidence>
<evidence type="ECO:0000259" key="5">
    <source>
        <dbReference type="PROSITE" id="PS50932"/>
    </source>
</evidence>
<dbReference type="CDD" id="cd06291">
    <property type="entry name" value="PBP1_Qymf-like"/>
    <property type="match status" value="1"/>
</dbReference>
<dbReference type="InterPro" id="IPR001387">
    <property type="entry name" value="Cro/C1-type_HTH"/>
</dbReference>
<keyword evidence="3 7" id="KW-0238">DNA-binding</keyword>
<comment type="caution">
    <text evidence="7">The sequence shown here is derived from an EMBL/GenBank/DDBJ whole genome shotgun (WGS) entry which is preliminary data.</text>
</comment>
<proteinExistence type="predicted"/>
<dbReference type="Pfam" id="PF00356">
    <property type="entry name" value="LacI"/>
    <property type="match status" value="1"/>
</dbReference>
<dbReference type="PROSITE" id="PS00356">
    <property type="entry name" value="HTH_LACI_1"/>
    <property type="match status" value="1"/>
</dbReference>
<gene>
    <name evidence="7" type="ORF">H9650_17475</name>
</gene>
<dbReference type="Gene3D" id="1.10.260.40">
    <property type="entry name" value="lambda repressor-like DNA-binding domains"/>
    <property type="match status" value="1"/>
</dbReference>
<feature type="domain" description="HTH cro/C1-type" evidence="6">
    <location>
        <begin position="5"/>
        <end position="46"/>
    </location>
</feature>
<sequence>MANIRDVAKEAGVSVASVSRYLNKKGYISEDTKLKIRKAIDKLEYIPNQVARSLTTKQTNFIGLIVPDITNPFFPELARAVEDIALSYGYTVVLCNSDEKSEKEIHYIDTLKQKYVAGFIVTTNQLRASHYEDLNVPLVALDRMIHESIPTVSSNNVDGACMGTNHLLDSGCEKIVFMRGPKGLGPADDRLAGFLKAVEGKNVQTHIVESPFHFGESEKIAKKFLTEIEGVDGIFASTDVSAAGALKAAHSLGISVPDQLQIMGFDGISLGGMLTPGLTTVAQDIYKMGALATRILIKIIEEIELDERVIQVPVELVERGTTRSVHR</sequence>
<dbReference type="CDD" id="cd01392">
    <property type="entry name" value="HTH_LacI"/>
    <property type="match status" value="1"/>
</dbReference>
<name>A0ABR8RDN7_9BACI</name>
<dbReference type="SUPFAM" id="SSF47413">
    <property type="entry name" value="lambda repressor-like DNA-binding domains"/>
    <property type="match status" value="1"/>
</dbReference>
<dbReference type="PANTHER" id="PTHR30146">
    <property type="entry name" value="LACI-RELATED TRANSCRIPTIONAL REPRESSOR"/>
    <property type="match status" value="1"/>
</dbReference>
<keyword evidence="1" id="KW-0678">Repressor</keyword>
<dbReference type="InterPro" id="IPR000843">
    <property type="entry name" value="HTH_LacI"/>
</dbReference>
<reference evidence="7 8" key="1">
    <citation type="submission" date="2020-08" db="EMBL/GenBank/DDBJ databases">
        <title>A Genomic Blueprint of the Chicken Gut Microbiome.</title>
        <authorList>
            <person name="Gilroy R."/>
            <person name="Ravi A."/>
            <person name="Getino M."/>
            <person name="Pursley I."/>
            <person name="Horton D.L."/>
            <person name="Alikhan N.-F."/>
            <person name="Baker D."/>
            <person name="Gharbi K."/>
            <person name="Hall N."/>
            <person name="Watson M."/>
            <person name="Adriaenssens E.M."/>
            <person name="Foster-Nyarko E."/>
            <person name="Jarju S."/>
            <person name="Secka A."/>
            <person name="Antonio M."/>
            <person name="Oren A."/>
            <person name="Chaudhuri R."/>
            <person name="La Ragione R.M."/>
            <person name="Hildebrand F."/>
            <person name="Pallen M.J."/>
        </authorList>
    </citation>
    <scope>NUCLEOTIDE SEQUENCE [LARGE SCALE GENOMIC DNA]</scope>
    <source>
        <strain evidence="7 8">Sa2BUA9</strain>
    </source>
</reference>
<dbReference type="RefSeq" id="WP_151112792.1">
    <property type="nucleotide sequence ID" value="NZ_JACSQO010000011.1"/>
</dbReference>
<dbReference type="GO" id="GO:0003677">
    <property type="term" value="F:DNA binding"/>
    <property type="evidence" value="ECO:0007669"/>
    <property type="project" value="UniProtKB-KW"/>
</dbReference>
<evidence type="ECO:0000256" key="3">
    <source>
        <dbReference type="ARBA" id="ARBA00023125"/>
    </source>
</evidence>
<evidence type="ECO:0000256" key="1">
    <source>
        <dbReference type="ARBA" id="ARBA00022491"/>
    </source>
</evidence>
<keyword evidence="4" id="KW-0804">Transcription</keyword>
<organism evidence="7 8">
    <name type="scientific">Psychrobacillus faecigallinarum</name>
    <dbReference type="NCBI Taxonomy" id="2762235"/>
    <lineage>
        <taxon>Bacteria</taxon>
        <taxon>Bacillati</taxon>
        <taxon>Bacillota</taxon>
        <taxon>Bacilli</taxon>
        <taxon>Bacillales</taxon>
        <taxon>Bacillaceae</taxon>
        <taxon>Psychrobacillus</taxon>
    </lineage>
</organism>
<dbReference type="SMART" id="SM00354">
    <property type="entry name" value="HTH_LACI"/>
    <property type="match status" value="1"/>
</dbReference>
<dbReference type="InterPro" id="IPR010982">
    <property type="entry name" value="Lambda_DNA-bd_dom_sf"/>
</dbReference>
<dbReference type="Pfam" id="PF13377">
    <property type="entry name" value="Peripla_BP_3"/>
    <property type="match status" value="1"/>
</dbReference>
<keyword evidence="2" id="KW-0805">Transcription regulation</keyword>
<dbReference type="PROSITE" id="PS50932">
    <property type="entry name" value="HTH_LACI_2"/>
    <property type="match status" value="1"/>
</dbReference>
<dbReference type="PANTHER" id="PTHR30146:SF95">
    <property type="entry name" value="RIBOSE OPERON REPRESSOR"/>
    <property type="match status" value="1"/>
</dbReference>
<evidence type="ECO:0000313" key="8">
    <source>
        <dbReference type="Proteomes" id="UP000640786"/>
    </source>
</evidence>
<dbReference type="PROSITE" id="PS50943">
    <property type="entry name" value="HTH_CROC1"/>
    <property type="match status" value="1"/>
</dbReference>
<evidence type="ECO:0000313" key="7">
    <source>
        <dbReference type="EMBL" id="MBD7945901.1"/>
    </source>
</evidence>
<dbReference type="Gene3D" id="3.40.50.2300">
    <property type="match status" value="2"/>
</dbReference>
<dbReference type="InterPro" id="IPR028082">
    <property type="entry name" value="Peripla_BP_I"/>
</dbReference>
<dbReference type="SUPFAM" id="SSF53822">
    <property type="entry name" value="Periplasmic binding protein-like I"/>
    <property type="match status" value="1"/>
</dbReference>
<dbReference type="Proteomes" id="UP000640786">
    <property type="component" value="Unassembled WGS sequence"/>
</dbReference>
<dbReference type="EMBL" id="JACSQO010000011">
    <property type="protein sequence ID" value="MBD7945901.1"/>
    <property type="molecule type" value="Genomic_DNA"/>
</dbReference>
<dbReference type="InterPro" id="IPR046335">
    <property type="entry name" value="LacI/GalR-like_sensor"/>
</dbReference>
<keyword evidence="8" id="KW-1185">Reference proteome</keyword>
<evidence type="ECO:0000256" key="4">
    <source>
        <dbReference type="ARBA" id="ARBA00023163"/>
    </source>
</evidence>
<accession>A0ABR8RDN7</accession>
<protein>
    <submittedName>
        <fullName evidence="7">LacI family DNA-binding transcriptional regulator</fullName>
    </submittedName>
</protein>
<evidence type="ECO:0000256" key="2">
    <source>
        <dbReference type="ARBA" id="ARBA00023015"/>
    </source>
</evidence>